<organism evidence="1 2">
    <name type="scientific">Prymnesium parvum</name>
    <name type="common">Toxic golden alga</name>
    <dbReference type="NCBI Taxonomy" id="97485"/>
    <lineage>
        <taxon>Eukaryota</taxon>
        <taxon>Haptista</taxon>
        <taxon>Haptophyta</taxon>
        <taxon>Prymnesiophyceae</taxon>
        <taxon>Prymnesiales</taxon>
        <taxon>Prymnesiaceae</taxon>
        <taxon>Prymnesium</taxon>
    </lineage>
</organism>
<name>A0AB34JHV1_PRYPA</name>
<dbReference type="EMBL" id="JBGBPQ010000008">
    <property type="protein sequence ID" value="KAL1520528.1"/>
    <property type="molecule type" value="Genomic_DNA"/>
</dbReference>
<comment type="caution">
    <text evidence="1">The sequence shown here is derived from an EMBL/GenBank/DDBJ whole genome shotgun (WGS) entry which is preliminary data.</text>
</comment>
<keyword evidence="2" id="KW-1185">Reference proteome</keyword>
<sequence>MAAALQGAAGRNATAHSMFDVLDTRDRRPTGFVIPPQGGSVRPPLRSHAHARQRAASVPWAARQLVDRARQQAHVAMCRRHPRACQPAPRENVAWSNGSNPLHPPIAASALPQAERSLHELSRGWCLSRDGCIASSWSEATLPQPQRRWLLSSRRGAATSCFDELRPSRFAAERCPPNDPAARLSPSFEGEFGFELLHALPFLYWLRACGLLGVTSACTGMEPFYSFSEQHHVIKCGTRPTRSRWRLDSMPAGTADGWSWRGRKSLRYYAYPSGRWVPPPLHSTYRELPLRALRLATEKASDAGAPSRWVRRAWVQNKFYPEGHGTADNFWSLEQVRLILDTLLGCGVQVLYNHPQLEQLPAPDENDLGRPRLRLGDLALIESRYNYSLRNGSLVLLPQLAQASKPLSYNEVQLRAAAKTRCFLAPQGGASYLTFYQPGFHVVSDTTGKERCVSSLQATGGGTYWHFYTLLPGRSGESVIYNVGADRTRLKDSLLAMCSTSLCEEPSSL</sequence>
<dbReference type="Proteomes" id="UP001515480">
    <property type="component" value="Unassembled WGS sequence"/>
</dbReference>
<evidence type="ECO:0000313" key="1">
    <source>
        <dbReference type="EMBL" id="KAL1520528.1"/>
    </source>
</evidence>
<proteinExistence type="predicted"/>
<accession>A0AB34JHV1</accession>
<gene>
    <name evidence="1" type="ORF">AB1Y20_022105</name>
</gene>
<protein>
    <submittedName>
        <fullName evidence="1">Uncharacterized protein</fullName>
    </submittedName>
</protein>
<dbReference type="AlphaFoldDB" id="A0AB34JHV1"/>
<evidence type="ECO:0000313" key="2">
    <source>
        <dbReference type="Proteomes" id="UP001515480"/>
    </source>
</evidence>
<reference evidence="1 2" key="1">
    <citation type="journal article" date="2024" name="Science">
        <title>Giant polyketide synthase enzymes in the biosynthesis of giant marine polyether toxins.</title>
        <authorList>
            <person name="Fallon T.R."/>
            <person name="Shende V.V."/>
            <person name="Wierzbicki I.H."/>
            <person name="Pendleton A.L."/>
            <person name="Watervoot N.F."/>
            <person name="Auber R.P."/>
            <person name="Gonzalez D.J."/>
            <person name="Wisecaver J.H."/>
            <person name="Moore B.S."/>
        </authorList>
    </citation>
    <scope>NUCLEOTIDE SEQUENCE [LARGE SCALE GENOMIC DNA]</scope>
    <source>
        <strain evidence="1 2">12B1</strain>
    </source>
</reference>